<dbReference type="InterPro" id="IPR025851">
    <property type="entry name" value="SUKH-4"/>
</dbReference>
<dbReference type="EMBL" id="CP108195">
    <property type="protein sequence ID" value="WTS18449.1"/>
    <property type="molecule type" value="Genomic_DNA"/>
</dbReference>
<proteinExistence type="predicted"/>
<gene>
    <name evidence="1" type="ORF">OHU69_00295</name>
    <name evidence="2" type="ORF">OHU69_50375</name>
</gene>
<dbReference type="EMBL" id="CP108195">
    <property type="protein sequence ID" value="WTS09724.1"/>
    <property type="molecule type" value="Genomic_DNA"/>
</dbReference>
<dbReference type="Pfam" id="PF14435">
    <property type="entry name" value="SUKH-4"/>
    <property type="match status" value="1"/>
</dbReference>
<name>A0AAU1TYE4_9ACTN</name>
<organism evidence="1">
    <name type="scientific">Streptomyces sp. NBC_00119</name>
    <dbReference type="NCBI Taxonomy" id="2975659"/>
    <lineage>
        <taxon>Bacteria</taxon>
        <taxon>Bacillati</taxon>
        <taxon>Actinomycetota</taxon>
        <taxon>Actinomycetes</taxon>
        <taxon>Kitasatosporales</taxon>
        <taxon>Streptomycetaceae</taxon>
        <taxon>Streptomyces</taxon>
    </lineage>
</organism>
<evidence type="ECO:0000313" key="2">
    <source>
        <dbReference type="EMBL" id="WTS18449.1"/>
    </source>
</evidence>
<reference evidence="1" key="1">
    <citation type="submission" date="2022-10" db="EMBL/GenBank/DDBJ databases">
        <title>The complete genomes of actinobacterial strains from the NBC collection.</title>
        <authorList>
            <person name="Joergensen T.S."/>
            <person name="Alvarez Arevalo M."/>
            <person name="Sterndorff E.B."/>
            <person name="Faurdal D."/>
            <person name="Vuksanovic O."/>
            <person name="Mourched A.-S."/>
            <person name="Charusanti P."/>
            <person name="Shaw S."/>
            <person name="Blin K."/>
            <person name="Weber T."/>
        </authorList>
    </citation>
    <scope>NUCLEOTIDE SEQUENCE</scope>
    <source>
        <strain evidence="1">NBC_00119</strain>
    </source>
</reference>
<protein>
    <submittedName>
        <fullName evidence="1">SUKH-4 family immunity protein</fullName>
    </submittedName>
</protein>
<evidence type="ECO:0000313" key="1">
    <source>
        <dbReference type="EMBL" id="WTS09724.1"/>
    </source>
</evidence>
<sequence length="182" mass="20498">MNFAVTPDEILSTFGLSGVVYFPRYQTPPNHLDPRTADFLGSVGLPDDETFKSKASIGQDESISVAEWFGPDDGTVPEECRTWLVLGYFVASVVALDPASGKVYAFGEGEPLDTYTQLHRDVESFVYALHLFKKFDEQERDDDIDGQVNQLQAQIEAFDALPFEDEQSQWNLTFDEVRDGIW</sequence>
<accession>A0AAU1TYE4</accession>
<dbReference type="AlphaFoldDB" id="A0AAU1TYE4"/>